<gene>
    <name evidence="2" type="ORF">H9819_01165</name>
</gene>
<name>A0A9D2CWS7_9BACE</name>
<reference evidence="2" key="2">
    <citation type="submission" date="2021-04" db="EMBL/GenBank/DDBJ databases">
        <authorList>
            <person name="Gilroy R."/>
        </authorList>
    </citation>
    <scope>NUCLEOTIDE SEQUENCE</scope>
    <source>
        <strain evidence="2">ChiHjej12B11-24981</strain>
    </source>
</reference>
<sequence length="204" mass="22118">MAMKHNVFAKIWTSLLSIFIISSCSNESEVTPVALGTYQRIVIIGSDGGESMEEAPQTKALDEDGAFTAAYDAEYVYIHSYNESDGVDKWVRIPVQKNLESCGSDCQGFQLEITVTEDGYKIENGTDDSGIPADVIFSKDEKVYLSSIPTEEWEGKTSSSSPLTGQTVLVRDDGGVTGSGGTHGELYRSESEYSMEDLINGSHG</sequence>
<evidence type="ECO:0008006" key="4">
    <source>
        <dbReference type="Google" id="ProtNLM"/>
    </source>
</evidence>
<dbReference type="Proteomes" id="UP000824023">
    <property type="component" value="Unassembled WGS sequence"/>
</dbReference>
<dbReference type="PROSITE" id="PS51257">
    <property type="entry name" value="PROKAR_LIPOPROTEIN"/>
    <property type="match status" value="1"/>
</dbReference>
<dbReference type="AlphaFoldDB" id="A0A9D2CWS7"/>
<feature type="non-terminal residue" evidence="2">
    <location>
        <position position="204"/>
    </location>
</feature>
<feature type="region of interest" description="Disordered" evidence="1">
    <location>
        <begin position="151"/>
        <end position="186"/>
    </location>
</feature>
<protein>
    <recommendedName>
        <fullName evidence="4">Lipoprotein</fullName>
    </recommendedName>
</protein>
<evidence type="ECO:0000313" key="2">
    <source>
        <dbReference type="EMBL" id="HIZ00849.1"/>
    </source>
</evidence>
<proteinExistence type="predicted"/>
<feature type="compositionally biased region" description="Polar residues" evidence="1">
    <location>
        <begin position="156"/>
        <end position="167"/>
    </location>
</feature>
<evidence type="ECO:0000313" key="3">
    <source>
        <dbReference type="Proteomes" id="UP000824023"/>
    </source>
</evidence>
<comment type="caution">
    <text evidence="2">The sequence shown here is derived from an EMBL/GenBank/DDBJ whole genome shotgun (WGS) entry which is preliminary data.</text>
</comment>
<organism evidence="2 3">
    <name type="scientific">Candidatus Bacteroides merdipullorum</name>
    <dbReference type="NCBI Taxonomy" id="2838474"/>
    <lineage>
        <taxon>Bacteria</taxon>
        <taxon>Pseudomonadati</taxon>
        <taxon>Bacteroidota</taxon>
        <taxon>Bacteroidia</taxon>
        <taxon>Bacteroidales</taxon>
        <taxon>Bacteroidaceae</taxon>
        <taxon>Bacteroides</taxon>
    </lineage>
</organism>
<reference evidence="2" key="1">
    <citation type="journal article" date="2021" name="PeerJ">
        <title>Extensive microbial diversity within the chicken gut microbiome revealed by metagenomics and culture.</title>
        <authorList>
            <person name="Gilroy R."/>
            <person name="Ravi A."/>
            <person name="Getino M."/>
            <person name="Pursley I."/>
            <person name="Horton D.L."/>
            <person name="Alikhan N.F."/>
            <person name="Baker D."/>
            <person name="Gharbi K."/>
            <person name="Hall N."/>
            <person name="Watson M."/>
            <person name="Adriaenssens E.M."/>
            <person name="Foster-Nyarko E."/>
            <person name="Jarju S."/>
            <person name="Secka A."/>
            <person name="Antonio M."/>
            <person name="Oren A."/>
            <person name="Chaudhuri R.R."/>
            <person name="La Ragione R."/>
            <person name="Hildebrand F."/>
            <person name="Pallen M.J."/>
        </authorList>
    </citation>
    <scope>NUCLEOTIDE SEQUENCE</scope>
    <source>
        <strain evidence="2">ChiHjej12B11-24981</strain>
    </source>
</reference>
<evidence type="ECO:0000256" key="1">
    <source>
        <dbReference type="SAM" id="MobiDB-lite"/>
    </source>
</evidence>
<accession>A0A9D2CWS7</accession>
<dbReference type="EMBL" id="DXCK01000019">
    <property type="protein sequence ID" value="HIZ00849.1"/>
    <property type="molecule type" value="Genomic_DNA"/>
</dbReference>